<dbReference type="InterPro" id="IPR015869">
    <property type="entry name" value="Transcrpt_antiterm_NusG_bac_CS"/>
</dbReference>
<evidence type="ECO:0000256" key="4">
    <source>
        <dbReference type="ARBA" id="ARBA00023163"/>
    </source>
</evidence>
<sequence>MTIPIDMSERARWYVVHTYSGYENKVKANLEKTIENRGLQELVSDIQVPMEEVVEEKDGKKKISQKKIFPGYVLIKMLMNDDSWYVVRNTRGVTGFVGPGSKPVPLTDEEVVSMGITERPVDIDIEVNETVRVISGPLENFAAVIQEINIEKRKVKGLVDMFGRETPVELDFNQIEKID</sequence>
<dbReference type="PANTHER" id="PTHR30265:SF2">
    <property type="entry name" value="TRANSCRIPTION TERMINATION_ANTITERMINATION PROTEIN NUSG"/>
    <property type="match status" value="1"/>
</dbReference>
<dbReference type="Gene3D" id="3.30.70.940">
    <property type="entry name" value="NusG, N-terminal domain"/>
    <property type="match status" value="1"/>
</dbReference>
<dbReference type="CDD" id="cd09891">
    <property type="entry name" value="NGN_Bact_1"/>
    <property type="match status" value="1"/>
</dbReference>
<dbReference type="PANTHER" id="PTHR30265">
    <property type="entry name" value="RHO-INTERACTING TRANSCRIPTION TERMINATION FACTOR NUSG"/>
    <property type="match status" value="1"/>
</dbReference>
<evidence type="ECO:0000259" key="9">
    <source>
        <dbReference type="SMART" id="SM00739"/>
    </source>
</evidence>
<dbReference type="SUPFAM" id="SSF50104">
    <property type="entry name" value="Translation proteins SH3-like domain"/>
    <property type="match status" value="1"/>
</dbReference>
<comment type="function">
    <text evidence="5 7">Participates in transcription elongation, termination and antitermination.</text>
</comment>
<dbReference type="GO" id="GO:0006354">
    <property type="term" value="P:DNA-templated transcription elongation"/>
    <property type="evidence" value="ECO:0007669"/>
    <property type="project" value="UniProtKB-UniRule"/>
</dbReference>
<evidence type="ECO:0000313" key="11">
    <source>
        <dbReference type="Proteomes" id="UP000190080"/>
    </source>
</evidence>
<dbReference type="InterPro" id="IPR047050">
    <property type="entry name" value="NGN"/>
</dbReference>
<gene>
    <name evidence="5" type="primary">nusG</name>
    <name evidence="10" type="ORF">CLORY_26660</name>
</gene>
<keyword evidence="11" id="KW-1185">Reference proteome</keyword>
<evidence type="ECO:0000313" key="10">
    <source>
        <dbReference type="EMBL" id="OPJ60615.1"/>
    </source>
</evidence>
<dbReference type="GO" id="GO:0031564">
    <property type="term" value="P:transcription antitermination"/>
    <property type="evidence" value="ECO:0007669"/>
    <property type="project" value="UniProtKB-UniRule"/>
</dbReference>
<evidence type="ECO:0000256" key="5">
    <source>
        <dbReference type="HAMAP-Rule" id="MF_00948"/>
    </source>
</evidence>
<dbReference type="PROSITE" id="PS01014">
    <property type="entry name" value="NUSG"/>
    <property type="match status" value="1"/>
</dbReference>
<proteinExistence type="inferred from homology"/>
<dbReference type="AlphaFoldDB" id="A0A1V4ILI7"/>
<keyword evidence="1 5" id="KW-0806">Transcription termination</keyword>
<keyword evidence="3 5" id="KW-0805">Transcription regulation</keyword>
<comment type="similarity">
    <text evidence="5 7">Belongs to the NusG family.</text>
</comment>
<evidence type="ECO:0000256" key="3">
    <source>
        <dbReference type="ARBA" id="ARBA00023015"/>
    </source>
</evidence>
<feature type="domain" description="KOW" evidence="9">
    <location>
        <begin position="124"/>
        <end position="151"/>
    </location>
</feature>
<dbReference type="Gene3D" id="2.30.30.30">
    <property type="match status" value="1"/>
</dbReference>
<name>A0A1V4ILI7_9CLOT</name>
<organism evidence="10 11">
    <name type="scientific">Clostridium oryzae</name>
    <dbReference type="NCBI Taxonomy" id="1450648"/>
    <lineage>
        <taxon>Bacteria</taxon>
        <taxon>Bacillati</taxon>
        <taxon>Bacillota</taxon>
        <taxon>Clostridia</taxon>
        <taxon>Eubacteriales</taxon>
        <taxon>Clostridiaceae</taxon>
        <taxon>Clostridium</taxon>
    </lineage>
</organism>
<dbReference type="InterPro" id="IPR005824">
    <property type="entry name" value="KOW"/>
</dbReference>
<dbReference type="Proteomes" id="UP000190080">
    <property type="component" value="Unassembled WGS sequence"/>
</dbReference>
<dbReference type="GO" id="GO:0005829">
    <property type="term" value="C:cytosol"/>
    <property type="evidence" value="ECO:0007669"/>
    <property type="project" value="TreeGrafter"/>
</dbReference>
<dbReference type="STRING" id="1450648.CLORY_26660"/>
<dbReference type="FunFam" id="2.30.30.30:FF:000002">
    <property type="entry name" value="Transcription termination/antitermination factor NusG"/>
    <property type="match status" value="1"/>
</dbReference>
<dbReference type="HAMAP" id="MF_00948">
    <property type="entry name" value="NusG"/>
    <property type="match status" value="1"/>
</dbReference>
<dbReference type="GO" id="GO:0032784">
    <property type="term" value="P:regulation of DNA-templated transcription elongation"/>
    <property type="evidence" value="ECO:0007669"/>
    <property type="project" value="InterPro"/>
</dbReference>
<dbReference type="FunFam" id="3.30.70.940:FF:000002">
    <property type="entry name" value="Transcription termination/antitermination protein NusG"/>
    <property type="match status" value="1"/>
</dbReference>
<feature type="domain" description="NusG-like N-terminal" evidence="8">
    <location>
        <begin position="10"/>
        <end position="118"/>
    </location>
</feature>
<dbReference type="PRINTS" id="PR00338">
    <property type="entry name" value="NUSGTNSCPFCT"/>
</dbReference>
<dbReference type="InterPro" id="IPR001062">
    <property type="entry name" value="Transcrpt_antiterm_NusG"/>
</dbReference>
<dbReference type="InterPro" id="IPR014722">
    <property type="entry name" value="Rib_uL2_dom2"/>
</dbReference>
<keyword evidence="4 5" id="KW-0804">Transcription</keyword>
<dbReference type="InterPro" id="IPR006645">
    <property type="entry name" value="NGN-like_dom"/>
</dbReference>
<evidence type="ECO:0000259" key="8">
    <source>
        <dbReference type="SMART" id="SM00738"/>
    </source>
</evidence>
<dbReference type="InterPro" id="IPR008991">
    <property type="entry name" value="Translation_prot_SH3-like_sf"/>
</dbReference>
<evidence type="ECO:0000256" key="6">
    <source>
        <dbReference type="NCBIfam" id="TIGR00922"/>
    </source>
</evidence>
<dbReference type="InterPro" id="IPR036735">
    <property type="entry name" value="NGN_dom_sf"/>
</dbReference>
<accession>A0A1V4ILI7</accession>
<dbReference type="NCBIfam" id="TIGR00922">
    <property type="entry name" value="nusG"/>
    <property type="match status" value="1"/>
</dbReference>
<protein>
    <recommendedName>
        <fullName evidence="5 6">Transcription termination/antitermination protein NusG</fullName>
    </recommendedName>
</protein>
<keyword evidence="2 5" id="KW-0889">Transcription antitermination</keyword>
<dbReference type="GO" id="GO:0006353">
    <property type="term" value="P:DNA-templated transcription termination"/>
    <property type="evidence" value="ECO:0007669"/>
    <property type="project" value="UniProtKB-UniRule"/>
</dbReference>
<comment type="caution">
    <text evidence="10">The sequence shown here is derived from an EMBL/GenBank/DDBJ whole genome shotgun (WGS) entry which is preliminary data.</text>
</comment>
<dbReference type="InterPro" id="IPR043425">
    <property type="entry name" value="NusG-like"/>
</dbReference>
<dbReference type="Pfam" id="PF02357">
    <property type="entry name" value="NusG"/>
    <property type="match status" value="1"/>
</dbReference>
<dbReference type="CDD" id="cd06091">
    <property type="entry name" value="KOW_NusG"/>
    <property type="match status" value="1"/>
</dbReference>
<dbReference type="SMART" id="SM00738">
    <property type="entry name" value="NGN"/>
    <property type="match status" value="1"/>
</dbReference>
<evidence type="ECO:0000256" key="2">
    <source>
        <dbReference type="ARBA" id="ARBA00022814"/>
    </source>
</evidence>
<dbReference type="EMBL" id="MZGV01000029">
    <property type="protein sequence ID" value="OPJ60615.1"/>
    <property type="molecule type" value="Genomic_DNA"/>
</dbReference>
<evidence type="ECO:0000256" key="1">
    <source>
        <dbReference type="ARBA" id="ARBA00022472"/>
    </source>
</evidence>
<reference evidence="10 11" key="1">
    <citation type="submission" date="2017-03" db="EMBL/GenBank/DDBJ databases">
        <title>Genome sequence of Clostridium oryzae DSM 28571.</title>
        <authorList>
            <person name="Poehlein A."/>
            <person name="Daniel R."/>
        </authorList>
    </citation>
    <scope>NUCLEOTIDE SEQUENCE [LARGE SCALE GENOMIC DNA]</scope>
    <source>
        <strain evidence="10 11">DSM 28571</strain>
    </source>
</reference>
<dbReference type="SMART" id="SM00739">
    <property type="entry name" value="KOW"/>
    <property type="match status" value="1"/>
</dbReference>
<evidence type="ECO:0000256" key="7">
    <source>
        <dbReference type="RuleBase" id="RU000538"/>
    </source>
</evidence>
<dbReference type="SUPFAM" id="SSF82679">
    <property type="entry name" value="N-utilization substance G protein NusG, N-terminal domain"/>
    <property type="match status" value="1"/>
</dbReference>